<feature type="region of interest" description="Disordered" evidence="1">
    <location>
        <begin position="325"/>
        <end position="345"/>
    </location>
</feature>
<keyword evidence="2" id="KW-0472">Membrane</keyword>
<dbReference type="RefSeq" id="XP_029228022.1">
    <property type="nucleotide sequence ID" value="XM_029371968.1"/>
</dbReference>
<keyword evidence="2" id="KW-0812">Transmembrane</keyword>
<feature type="transmembrane region" description="Helical" evidence="2">
    <location>
        <begin position="461"/>
        <end position="482"/>
    </location>
</feature>
<gene>
    <name evidence="3" type="ORF">Tco025E_05065</name>
</gene>
<reference evidence="3 4" key="1">
    <citation type="journal article" date="2018" name="BMC Genomics">
        <title>Genomic comparison of Trypanosoma conorhini and Trypanosoma rangeli to Trypanosoma cruzi strains of high and low virulence.</title>
        <authorList>
            <person name="Bradwell K.R."/>
            <person name="Koparde V.N."/>
            <person name="Matveyev A.V."/>
            <person name="Serrano M.G."/>
            <person name="Alves J.M."/>
            <person name="Parikh H."/>
            <person name="Huang B."/>
            <person name="Lee V."/>
            <person name="Espinosa-Alvarez O."/>
            <person name="Ortiz P.A."/>
            <person name="Costa-Martins A.G."/>
            <person name="Teixeira M.M."/>
            <person name="Buck G.A."/>
        </authorList>
    </citation>
    <scope>NUCLEOTIDE SEQUENCE [LARGE SCALE GENOMIC DNA]</scope>
    <source>
        <strain evidence="3 4">025E</strain>
    </source>
</reference>
<evidence type="ECO:0000313" key="4">
    <source>
        <dbReference type="Proteomes" id="UP000284403"/>
    </source>
</evidence>
<dbReference type="AlphaFoldDB" id="A0A3R7L0B7"/>
<feature type="compositionally biased region" description="Basic and acidic residues" evidence="1">
    <location>
        <begin position="325"/>
        <end position="336"/>
    </location>
</feature>
<evidence type="ECO:0000313" key="3">
    <source>
        <dbReference type="EMBL" id="RNF17079.1"/>
    </source>
</evidence>
<evidence type="ECO:0000256" key="2">
    <source>
        <dbReference type="SAM" id="Phobius"/>
    </source>
</evidence>
<proteinExistence type="predicted"/>
<accession>A0A3R7L0B7</accession>
<keyword evidence="4" id="KW-1185">Reference proteome</keyword>
<dbReference type="Proteomes" id="UP000284403">
    <property type="component" value="Unassembled WGS sequence"/>
</dbReference>
<organism evidence="3 4">
    <name type="scientific">Trypanosoma conorhini</name>
    <dbReference type="NCBI Taxonomy" id="83891"/>
    <lineage>
        <taxon>Eukaryota</taxon>
        <taxon>Discoba</taxon>
        <taxon>Euglenozoa</taxon>
        <taxon>Kinetoplastea</taxon>
        <taxon>Metakinetoplastina</taxon>
        <taxon>Trypanosomatida</taxon>
        <taxon>Trypanosomatidae</taxon>
        <taxon>Trypanosoma</taxon>
    </lineage>
</organism>
<name>A0A3R7L0B7_9TRYP</name>
<protein>
    <submittedName>
        <fullName evidence="3">Uncharacterized protein</fullName>
    </submittedName>
</protein>
<dbReference type="GeneID" id="40318676"/>
<evidence type="ECO:0000256" key="1">
    <source>
        <dbReference type="SAM" id="MobiDB-lite"/>
    </source>
</evidence>
<dbReference type="OrthoDB" id="260309at2759"/>
<dbReference type="EMBL" id="MKKU01000274">
    <property type="protein sequence ID" value="RNF17079.1"/>
    <property type="molecule type" value="Genomic_DNA"/>
</dbReference>
<comment type="caution">
    <text evidence="3">The sequence shown here is derived from an EMBL/GenBank/DDBJ whole genome shotgun (WGS) entry which is preliminary data.</text>
</comment>
<keyword evidence="2" id="KW-1133">Transmembrane helix</keyword>
<sequence>MSVAPPAALDVYREILFAGFPQQTRWAAFPAAYVKSFFSHYGEVQHFVFDADRGIGSVTFTRGDVALGCYLAVHLTLLPPPAGRDAGSVHADDATCLIVMEFAQCAPCVNPFLLLRGELSRHLLRHAGAQAPPPSQGPVANHVVMTWHKAPDAAVGSTAKRRLVRDGPHFPAGANAAAAGAGDVKEARNGIPEAVWSLLRPEKPPTADGGVVTVLDLWWGYYQRYLLHKTEPAEGRIKDPYLTFAQKATAVQEVRRALKLSQAGGAGGAHEAMTVVQRLICDDVYHSVCSYLCVKLRFRNDPSWASLVRDVVEAGGTVAKGVYKAEAEPKSGGRQEEDGDVAEAEAEEATKALLRLPILQAAANLIENVRFLHHVRCGEITADNKPGRSKEEADAAWMNYPTSARQEERSLYTEVLTTLDGFSPTGAAATLMAVCEDPHTFRHVEGHVGWCELHGKKQSTWWVTCQVMLVLALIFLLVGGVIHLATTWLGVSGVADDNPHAPVSSSFGAGGAIGANVNIRLAEL</sequence>